<gene>
    <name evidence="1" type="ORF">BG006_005913</name>
</gene>
<keyword evidence="2" id="KW-1185">Reference proteome</keyword>
<proteinExistence type="predicted"/>
<sequence>MDTTNSPLERVLEIPEIIERISAYQDRRTFASATRVSKSWYRAYLPILWHTIDNGKHWNDPGFLKAIVQHGDLIRVLVCARYDEIDILIPPPKGADALEQSVSLCRFLTTVVMPKTASRNQKQQAQFIRQNPGLRDLSLTFNDQLSSTFTELVDAIGDLKHLRRLSFDGNRSLEATTLETILQRCSSVSPDGNGSLQELSLSRTSFLRHPFGRGEDFASGVVATRGEDAHWTDTQNSHDTTIPTKEPFAITTLRMDKVGCVQDLLLNLCSRFPSLSKLSLSEADELYYSDGFPKRLAQRCPNIKWLDVSHTEDMDDESMAELISSFPGLQTFIAEETRFGTESLNALVEHCRDLAVLDITNAYEMDSAAMQRLLNSSWSLRSLNAWGVAYNVIEMMQEAHREQKRQGGSSTLTDGQPWVCTGLERLILNVIYSPPDDSRVGNVYPPSRARRFLYDQLGRLTKLRYLALETSLEDYEDTSDCDGYEDDEDYYGQKKEVRDHAVEDEDVDSNEVWVDYSFKSGLRRLGSLKELQQLSLHDVSHNITLAEIRWMAETWPHLRKIEYLTSAITDQDAQTILEYAAENYPWIQFVEDD</sequence>
<name>A0A9P5SWR9_9FUNG</name>
<dbReference type="SUPFAM" id="SSF52047">
    <property type="entry name" value="RNI-like"/>
    <property type="match status" value="1"/>
</dbReference>
<dbReference type="Proteomes" id="UP000696485">
    <property type="component" value="Unassembled WGS sequence"/>
</dbReference>
<dbReference type="PANTHER" id="PTHR38926">
    <property type="entry name" value="F-BOX DOMAIN CONTAINING PROTEIN, EXPRESSED"/>
    <property type="match status" value="1"/>
</dbReference>
<protein>
    <recommendedName>
        <fullName evidence="3">F-box domain-containing protein</fullName>
    </recommendedName>
</protein>
<evidence type="ECO:0008006" key="3">
    <source>
        <dbReference type="Google" id="ProtNLM"/>
    </source>
</evidence>
<organism evidence="1 2">
    <name type="scientific">Podila minutissima</name>
    <dbReference type="NCBI Taxonomy" id="64525"/>
    <lineage>
        <taxon>Eukaryota</taxon>
        <taxon>Fungi</taxon>
        <taxon>Fungi incertae sedis</taxon>
        <taxon>Mucoromycota</taxon>
        <taxon>Mortierellomycotina</taxon>
        <taxon>Mortierellomycetes</taxon>
        <taxon>Mortierellales</taxon>
        <taxon>Mortierellaceae</taxon>
        <taxon>Podila</taxon>
    </lineage>
</organism>
<reference evidence="1" key="1">
    <citation type="journal article" date="2020" name="Fungal Divers.">
        <title>Resolving the Mortierellaceae phylogeny through synthesis of multi-gene phylogenetics and phylogenomics.</title>
        <authorList>
            <person name="Vandepol N."/>
            <person name="Liber J."/>
            <person name="Desiro A."/>
            <person name="Na H."/>
            <person name="Kennedy M."/>
            <person name="Barry K."/>
            <person name="Grigoriev I.V."/>
            <person name="Miller A.N."/>
            <person name="O'Donnell K."/>
            <person name="Stajich J.E."/>
            <person name="Bonito G."/>
        </authorList>
    </citation>
    <scope>NUCLEOTIDE SEQUENCE</scope>
    <source>
        <strain evidence="1">NVP1</strain>
    </source>
</reference>
<dbReference type="AlphaFoldDB" id="A0A9P5SWR9"/>
<dbReference type="Gene3D" id="3.80.10.10">
    <property type="entry name" value="Ribonuclease Inhibitor"/>
    <property type="match status" value="2"/>
</dbReference>
<dbReference type="EMBL" id="JAAAUY010000034">
    <property type="protein sequence ID" value="KAF9337192.1"/>
    <property type="molecule type" value="Genomic_DNA"/>
</dbReference>
<dbReference type="PANTHER" id="PTHR38926:SF72">
    <property type="entry name" value="IM:7136021-RELATED"/>
    <property type="match status" value="1"/>
</dbReference>
<accession>A0A9P5SWR9</accession>
<evidence type="ECO:0000313" key="2">
    <source>
        <dbReference type="Proteomes" id="UP000696485"/>
    </source>
</evidence>
<comment type="caution">
    <text evidence="1">The sequence shown here is derived from an EMBL/GenBank/DDBJ whole genome shotgun (WGS) entry which is preliminary data.</text>
</comment>
<evidence type="ECO:0000313" key="1">
    <source>
        <dbReference type="EMBL" id="KAF9337192.1"/>
    </source>
</evidence>
<dbReference type="InterPro" id="IPR032675">
    <property type="entry name" value="LRR_dom_sf"/>
</dbReference>